<dbReference type="Gene3D" id="1.10.1370.10">
    <property type="entry name" value="Neurolysin, domain 3"/>
    <property type="match status" value="2"/>
</dbReference>
<evidence type="ECO:0000259" key="8">
    <source>
        <dbReference type="Pfam" id="PF01432"/>
    </source>
</evidence>
<dbReference type="InterPro" id="IPR045090">
    <property type="entry name" value="Pept_M3A_M3B"/>
</dbReference>
<dbReference type="GO" id="GO:0004222">
    <property type="term" value="F:metalloendopeptidase activity"/>
    <property type="evidence" value="ECO:0007669"/>
    <property type="project" value="InterPro"/>
</dbReference>
<keyword evidence="3 7" id="KW-0479">Metal-binding</keyword>
<comment type="caution">
    <text evidence="9">The sequence shown here is derived from an EMBL/GenBank/DDBJ whole genome shotgun (WGS) entry which is preliminary data.</text>
</comment>
<dbReference type="InterPro" id="IPR024077">
    <property type="entry name" value="Neurolysin/TOP_dom2"/>
</dbReference>
<keyword evidence="5 7" id="KW-0862">Zinc</keyword>
<dbReference type="Gene3D" id="3.40.390.10">
    <property type="entry name" value="Collagenase (Catalytic Domain)"/>
    <property type="match status" value="2"/>
</dbReference>
<dbReference type="PANTHER" id="PTHR11804">
    <property type="entry name" value="PROTEASE M3 THIMET OLIGOPEPTIDASE-RELATED"/>
    <property type="match status" value="1"/>
</dbReference>
<dbReference type="InterPro" id="IPR024079">
    <property type="entry name" value="MetalloPept_cat_dom_sf"/>
</dbReference>
<evidence type="ECO:0000256" key="3">
    <source>
        <dbReference type="ARBA" id="ARBA00022723"/>
    </source>
</evidence>
<keyword evidence="6 7" id="KW-0482">Metalloprotease</keyword>
<evidence type="ECO:0000313" key="10">
    <source>
        <dbReference type="Proteomes" id="UP001489004"/>
    </source>
</evidence>
<dbReference type="GO" id="GO:0006518">
    <property type="term" value="P:peptide metabolic process"/>
    <property type="evidence" value="ECO:0007669"/>
    <property type="project" value="TreeGrafter"/>
</dbReference>
<feature type="domain" description="Peptidase M3A/M3B catalytic" evidence="8">
    <location>
        <begin position="141"/>
        <end position="548"/>
    </location>
</feature>
<evidence type="ECO:0000256" key="2">
    <source>
        <dbReference type="ARBA" id="ARBA00022670"/>
    </source>
</evidence>
<dbReference type="AlphaFoldDB" id="A0AAW1Q2M2"/>
<evidence type="ECO:0000256" key="7">
    <source>
        <dbReference type="RuleBase" id="RU003435"/>
    </source>
</evidence>
<keyword evidence="10" id="KW-1185">Reference proteome</keyword>
<keyword evidence="2 7" id="KW-0645">Protease</keyword>
<dbReference type="EMBL" id="JALJOR010000005">
    <property type="protein sequence ID" value="KAK9816558.1"/>
    <property type="molecule type" value="Genomic_DNA"/>
</dbReference>
<proteinExistence type="inferred from homology"/>
<dbReference type="SUPFAM" id="SSF55486">
    <property type="entry name" value="Metalloproteases ('zincins'), catalytic domain"/>
    <property type="match status" value="1"/>
</dbReference>
<reference evidence="9 10" key="1">
    <citation type="journal article" date="2024" name="Nat. Commun.">
        <title>Phylogenomics reveals the evolutionary origins of lichenization in chlorophyte algae.</title>
        <authorList>
            <person name="Puginier C."/>
            <person name="Libourel C."/>
            <person name="Otte J."/>
            <person name="Skaloud P."/>
            <person name="Haon M."/>
            <person name="Grisel S."/>
            <person name="Petersen M."/>
            <person name="Berrin J.G."/>
            <person name="Delaux P.M."/>
            <person name="Dal Grande F."/>
            <person name="Keller J."/>
        </authorList>
    </citation>
    <scope>NUCLEOTIDE SEQUENCE [LARGE SCALE GENOMIC DNA]</scope>
    <source>
        <strain evidence="9 10">SAG 2043</strain>
    </source>
</reference>
<evidence type="ECO:0000256" key="5">
    <source>
        <dbReference type="ARBA" id="ARBA00022833"/>
    </source>
</evidence>
<keyword evidence="4 7" id="KW-0378">Hydrolase</keyword>
<dbReference type="Pfam" id="PF01432">
    <property type="entry name" value="Peptidase_M3"/>
    <property type="match status" value="1"/>
</dbReference>
<comment type="similarity">
    <text evidence="1 7">Belongs to the peptidase M3 family.</text>
</comment>
<name>A0AAW1Q2M2_9CHLO</name>
<dbReference type="Proteomes" id="UP001489004">
    <property type="component" value="Unassembled WGS sequence"/>
</dbReference>
<dbReference type="PANTHER" id="PTHR11804:SF84">
    <property type="entry name" value="SACCHAROLYSIN"/>
    <property type="match status" value="1"/>
</dbReference>
<evidence type="ECO:0000256" key="1">
    <source>
        <dbReference type="ARBA" id="ARBA00006040"/>
    </source>
</evidence>
<evidence type="ECO:0000256" key="4">
    <source>
        <dbReference type="ARBA" id="ARBA00022801"/>
    </source>
</evidence>
<dbReference type="GO" id="GO:0006508">
    <property type="term" value="P:proteolysis"/>
    <property type="evidence" value="ECO:0007669"/>
    <property type="project" value="UniProtKB-KW"/>
</dbReference>
<organism evidence="9 10">
    <name type="scientific">[Myrmecia] bisecta</name>
    <dbReference type="NCBI Taxonomy" id="41462"/>
    <lineage>
        <taxon>Eukaryota</taxon>
        <taxon>Viridiplantae</taxon>
        <taxon>Chlorophyta</taxon>
        <taxon>core chlorophytes</taxon>
        <taxon>Trebouxiophyceae</taxon>
        <taxon>Trebouxiales</taxon>
        <taxon>Trebouxiaceae</taxon>
        <taxon>Myrmecia</taxon>
    </lineage>
</organism>
<dbReference type="GO" id="GO:0046872">
    <property type="term" value="F:metal ion binding"/>
    <property type="evidence" value="ECO:0007669"/>
    <property type="project" value="UniProtKB-UniRule"/>
</dbReference>
<dbReference type="InterPro" id="IPR001567">
    <property type="entry name" value="Pept_M3A_M3B_dom"/>
</dbReference>
<evidence type="ECO:0000313" key="9">
    <source>
        <dbReference type="EMBL" id="KAK9816558.1"/>
    </source>
</evidence>
<sequence>MAAADVRSTITQLNDRYFDVHLGFEQNVWKSKLGLKGNSPEELARSKTSYDAFLSDPANLAQVLQALSQAQDPNEVQVLKIMEKTFSCYICENEQAAGLKETLNQLEAGLAKSRGEMDLGYMEPGSGKHVAASSVQLRNMMKTSADEAVRRACYEGMRAVGPHVAAQLCEIVKLRNRLARMMGPFEDFYDYKVQTAEGFSKRELFNKLDALRASSQPISDAARGALEASKGAEATKPWNLSFALSGETEREMDPYFPFEDAVDAWARSFAALGINYQGATMRLDLCDRKGKYSNGFCHWPVPAYRKADNTWQASEANFTSLATPNAVGSGKTALVTLMHEGGHAAHFANIDQGSPFCSQERAPTSVAYAENQSMFLDAFVGDAAWLGRYARSREGAVIPWALIEKSIRATHPYAVFSLRTMLSVPYFEKALYELPDDQVTPETVLALADRIEQEVEGGPSPRPLMSVPHILADESSAYYHAYVLAEMSVHQTRDYFKNKYGKLVDNPQIGTELRQAYWLPGNTAPFLGLVEQLTGRPLSGDAWVAALQQPVEDKVTKERAAYEEAVAAGPAIPAGAECDLGMRIVLIHGDETIADSKDGYTAACQTFKNWVHKEYFK</sequence>
<accession>A0AAW1Q2M2</accession>
<gene>
    <name evidence="9" type="ORF">WJX72_001939</name>
</gene>
<protein>
    <recommendedName>
        <fullName evidence="8">Peptidase M3A/M3B catalytic domain-containing protein</fullName>
    </recommendedName>
</protein>
<comment type="cofactor">
    <cofactor evidence="7">
        <name>Zn(2+)</name>
        <dbReference type="ChEBI" id="CHEBI:29105"/>
    </cofactor>
    <text evidence="7">Binds 1 zinc ion.</text>
</comment>
<evidence type="ECO:0000256" key="6">
    <source>
        <dbReference type="ARBA" id="ARBA00023049"/>
    </source>
</evidence>